<reference evidence="2" key="1">
    <citation type="submission" date="2021-07" db="EMBL/GenBank/DDBJ databases">
        <authorList>
            <person name="Durling M."/>
        </authorList>
    </citation>
    <scope>NUCLEOTIDE SEQUENCE</scope>
</reference>
<accession>A0A9N9Q746</accession>
<evidence type="ECO:0000313" key="3">
    <source>
        <dbReference type="Proteomes" id="UP000701801"/>
    </source>
</evidence>
<dbReference type="EMBL" id="CAJVRM010000205">
    <property type="protein sequence ID" value="CAG8977102.1"/>
    <property type="molecule type" value="Genomic_DNA"/>
</dbReference>
<comment type="caution">
    <text evidence="2">The sequence shown here is derived from an EMBL/GenBank/DDBJ whole genome shotgun (WGS) entry which is preliminary data.</text>
</comment>
<dbReference type="Proteomes" id="UP000701801">
    <property type="component" value="Unassembled WGS sequence"/>
</dbReference>
<evidence type="ECO:0000313" key="2">
    <source>
        <dbReference type="EMBL" id="CAG8977102.1"/>
    </source>
</evidence>
<name>A0A9N9Q746_9HELO</name>
<organism evidence="2 3">
    <name type="scientific">Hymenoscyphus albidus</name>
    <dbReference type="NCBI Taxonomy" id="595503"/>
    <lineage>
        <taxon>Eukaryota</taxon>
        <taxon>Fungi</taxon>
        <taxon>Dikarya</taxon>
        <taxon>Ascomycota</taxon>
        <taxon>Pezizomycotina</taxon>
        <taxon>Leotiomycetes</taxon>
        <taxon>Helotiales</taxon>
        <taxon>Helotiaceae</taxon>
        <taxon>Hymenoscyphus</taxon>
    </lineage>
</organism>
<dbReference type="AlphaFoldDB" id="A0A9N9Q746"/>
<feature type="region of interest" description="Disordered" evidence="1">
    <location>
        <begin position="1"/>
        <end position="54"/>
    </location>
</feature>
<dbReference type="OrthoDB" id="10301805at2759"/>
<evidence type="ECO:0000256" key="1">
    <source>
        <dbReference type="SAM" id="MobiDB-lite"/>
    </source>
</evidence>
<keyword evidence="3" id="KW-1185">Reference proteome</keyword>
<feature type="compositionally biased region" description="Polar residues" evidence="1">
    <location>
        <begin position="29"/>
        <end position="38"/>
    </location>
</feature>
<proteinExistence type="predicted"/>
<protein>
    <submittedName>
        <fullName evidence="2">Uncharacterized protein</fullName>
    </submittedName>
</protein>
<gene>
    <name evidence="2" type="ORF">HYALB_00011347</name>
</gene>
<sequence length="208" mass="23414">MDISSCLGPIEERDTGDDGEASEKENHTSADNTNQSKHGINRQKRPISMSIQTMTDSEVNHEVVKTISEWRGTRQRRNTEEEKRQTWRRSLNSPIQQFFWTDVYPIEQDEKGEMTASPIIEEHAVCDEEEFVFLSKDEHGNPVFSPALHAARQAGNEDAIRGNLDNSKNMKAMNSSESKAGIENNGGDDMAAGEHLVGRVEVLTIHDF</sequence>